<evidence type="ECO:0000313" key="1">
    <source>
        <dbReference type="EMBL" id="RCN37226.1"/>
    </source>
</evidence>
<organism evidence="1 2">
    <name type="scientific">Ancylostoma caninum</name>
    <name type="common">Dog hookworm</name>
    <dbReference type="NCBI Taxonomy" id="29170"/>
    <lineage>
        <taxon>Eukaryota</taxon>
        <taxon>Metazoa</taxon>
        <taxon>Ecdysozoa</taxon>
        <taxon>Nematoda</taxon>
        <taxon>Chromadorea</taxon>
        <taxon>Rhabditida</taxon>
        <taxon>Rhabditina</taxon>
        <taxon>Rhabditomorpha</taxon>
        <taxon>Strongyloidea</taxon>
        <taxon>Ancylostomatidae</taxon>
        <taxon>Ancylostomatinae</taxon>
        <taxon>Ancylostoma</taxon>
    </lineage>
</organism>
<reference evidence="1 2" key="1">
    <citation type="submission" date="2014-10" db="EMBL/GenBank/DDBJ databases">
        <title>Draft genome of the hookworm Ancylostoma caninum.</title>
        <authorList>
            <person name="Mitreva M."/>
        </authorList>
    </citation>
    <scope>NUCLEOTIDE SEQUENCE [LARGE SCALE GENOMIC DNA]</scope>
    <source>
        <strain evidence="1 2">Baltimore</strain>
    </source>
</reference>
<proteinExistence type="predicted"/>
<name>A0A368FYF1_ANCCA</name>
<dbReference type="AlphaFoldDB" id="A0A368FYF1"/>
<comment type="caution">
    <text evidence="1">The sequence shown here is derived from an EMBL/GenBank/DDBJ whole genome shotgun (WGS) entry which is preliminary data.</text>
</comment>
<dbReference type="EMBL" id="JOJR01000486">
    <property type="protein sequence ID" value="RCN37226.1"/>
    <property type="molecule type" value="Genomic_DNA"/>
</dbReference>
<keyword evidence="2" id="KW-1185">Reference proteome</keyword>
<dbReference type="OrthoDB" id="5869690at2759"/>
<sequence>MIWLIGPEQVVYETVRVVDPQPAPVRVVRRREVRPIYRAGGQQRVRVVQQNGQRAAVQAPRRFVQQQPSQFQRQRSRVIVQQPARTNRAFLDRDIVVYPSGNRRPPVRRANVVYVDEAMSSRVQRSAQSNVRFIRKRPNRQFVAYDDVDDEVERFPSTSRFTGNGRMKRKGRGFNVQYQY</sequence>
<evidence type="ECO:0000313" key="2">
    <source>
        <dbReference type="Proteomes" id="UP000252519"/>
    </source>
</evidence>
<protein>
    <submittedName>
        <fullName evidence="1">Uncharacterized protein</fullName>
    </submittedName>
</protein>
<dbReference type="Proteomes" id="UP000252519">
    <property type="component" value="Unassembled WGS sequence"/>
</dbReference>
<gene>
    <name evidence="1" type="ORF">ANCCAN_16867</name>
</gene>
<accession>A0A368FYF1</accession>